<dbReference type="GO" id="GO:0034399">
    <property type="term" value="C:nuclear periphery"/>
    <property type="evidence" value="ECO:0007669"/>
    <property type="project" value="TreeGrafter"/>
</dbReference>
<evidence type="ECO:0000313" key="10">
    <source>
        <dbReference type="Proteomes" id="UP000002630"/>
    </source>
</evidence>
<dbReference type="InParanoid" id="D7FYL8"/>
<keyword evidence="10" id="KW-1185">Reference proteome</keyword>
<dbReference type="GO" id="GO:0031145">
    <property type="term" value="P:anaphase-promoting complex-dependent catabolic process"/>
    <property type="evidence" value="ECO:0007669"/>
    <property type="project" value="InterPro"/>
</dbReference>
<gene>
    <name evidence="9" type="primary">APC4</name>
    <name evidence="9" type="ORF">Esi_0347_0010</name>
</gene>
<dbReference type="Proteomes" id="UP000002630">
    <property type="component" value="Unassembled WGS sequence"/>
</dbReference>
<dbReference type="Pfam" id="PF12896">
    <property type="entry name" value="ANAPC4"/>
    <property type="match status" value="1"/>
</dbReference>
<evidence type="ECO:0000313" key="9">
    <source>
        <dbReference type="EMBL" id="CBJ32560.1"/>
    </source>
</evidence>
<dbReference type="EMBL" id="FN649760">
    <property type="protein sequence ID" value="CBJ32560.1"/>
    <property type="molecule type" value="Genomic_DNA"/>
</dbReference>
<feature type="compositionally biased region" description="Polar residues" evidence="6">
    <location>
        <begin position="542"/>
        <end position="551"/>
    </location>
</feature>
<evidence type="ECO:0000256" key="2">
    <source>
        <dbReference type="ARBA" id="ARBA00022618"/>
    </source>
</evidence>
<dbReference type="InterPro" id="IPR024977">
    <property type="entry name" value="Apc4-like_WD40_dom"/>
</dbReference>
<dbReference type="InterPro" id="IPR024789">
    <property type="entry name" value="APC4"/>
</dbReference>
<feature type="region of interest" description="Disordered" evidence="6">
    <location>
        <begin position="536"/>
        <end position="560"/>
    </location>
</feature>
<accession>D7FYL8</accession>
<feature type="region of interest" description="Disordered" evidence="6">
    <location>
        <begin position="222"/>
        <end position="260"/>
    </location>
</feature>
<dbReference type="STRING" id="2880.D7FYL8"/>
<dbReference type="PANTHER" id="PTHR13260">
    <property type="entry name" value="ANAPHASE PROMOTING COMPLEX SUBUNIT 4 APC4"/>
    <property type="match status" value="1"/>
</dbReference>
<sequence>MAAAGRNFSIIHEKLLHCRLVCMCPTMDLVASLHVDGQLSVHRTMGWQRSFTLTQEDMGNRTFSCVTWSPNGKTLAVGYTDGTIQLFGVETGAEECSLAFHEGRSLAALTWVAQQPRHGTARSRADEEADQLAEVAAAYADRCEHVLGPCDQLPGANGAPGGGVAGRSSEYSSQADDGFMLLQGMKERPVSVLASADSAGVVVLSICGAYRLITIDLRAHRKPTKGKGRASGGGRVDSPRQRRFRRSPGQDGAGFSGLTESEVDIDGTGPALRPLQLTLSADLSVLTALVEFDGQVELIQVDLPLLWRQRHELKPLAMQFTAFRAVIGRLVVSVPRLPQLWKGTLQALETKLGNLEDLLPRFGYDKDITAKDEFIHLVTCGYASAALAQFLSTGLTHVQLARMRKAVDTGTGQVEAMLRGDVSLLARTLLFRACDLHRLVIACTGGGGVDGDGGLGLGQAPVEAFLKDCEMLCVKVEQTLRDVQTSRSRLRFLLLWLEQMSPVVTDSNSADGTEEHEPPSPCLTLANSVLTILREPLPSDKPSLSSRSTAAGASPRSRVESMIGTRVPGLAVDENPVESLEGPPAARGPLTGPNQKNRFVVLPEDPVLASRTLRGQVQRLGASVEEVFQAPRNRLSRAVANVTCARLCPSSEGGAGDLIRTRAAARAAAAASGGAPPLVSMRACMGFHDKLPAGCVDVGERDRRESGGVVAVTVVPDNTRGGKGLDVVWVTVVPTPLPTLEGSNVAVAPRDSMWVTGVRSPPGFQVRQVAFYGSVPGVPTQNEGRLAIVLEPVADRHQATALHLLDLDELGFTKVGSLASFDDHGLASPARKARGGGGSKDVIGAARGQGADAPHLTELSSRSRELPAHAKGVAVALSGARGIACAVSSSKHLIVFDLEEDEDGDDEQDGGE</sequence>
<dbReference type="OrthoDB" id="2110451at2759"/>
<evidence type="ECO:0000259" key="7">
    <source>
        <dbReference type="Pfam" id="PF12894"/>
    </source>
</evidence>
<proteinExistence type="predicted"/>
<reference evidence="9 10" key="1">
    <citation type="journal article" date="2010" name="Nature">
        <title>The Ectocarpus genome and the independent evolution of multicellularity in brown algae.</title>
        <authorList>
            <person name="Cock J.M."/>
            <person name="Sterck L."/>
            <person name="Rouze P."/>
            <person name="Scornet D."/>
            <person name="Allen A.E."/>
            <person name="Amoutzias G."/>
            <person name="Anthouard V."/>
            <person name="Artiguenave F."/>
            <person name="Aury J.M."/>
            <person name="Badger J.H."/>
            <person name="Beszteri B."/>
            <person name="Billiau K."/>
            <person name="Bonnet E."/>
            <person name="Bothwell J.H."/>
            <person name="Bowler C."/>
            <person name="Boyen C."/>
            <person name="Brownlee C."/>
            <person name="Carrano C.J."/>
            <person name="Charrier B."/>
            <person name="Cho G.Y."/>
            <person name="Coelho S.M."/>
            <person name="Collen J."/>
            <person name="Corre E."/>
            <person name="Da Silva C."/>
            <person name="Delage L."/>
            <person name="Delaroque N."/>
            <person name="Dittami S.M."/>
            <person name="Doulbeau S."/>
            <person name="Elias M."/>
            <person name="Farnham G."/>
            <person name="Gachon C.M."/>
            <person name="Gschloessl B."/>
            <person name="Heesch S."/>
            <person name="Jabbari K."/>
            <person name="Jubin C."/>
            <person name="Kawai H."/>
            <person name="Kimura K."/>
            <person name="Kloareg B."/>
            <person name="Kupper F.C."/>
            <person name="Lang D."/>
            <person name="Le Bail A."/>
            <person name="Leblanc C."/>
            <person name="Lerouge P."/>
            <person name="Lohr M."/>
            <person name="Lopez P.J."/>
            <person name="Martens C."/>
            <person name="Maumus F."/>
            <person name="Michel G."/>
            <person name="Miranda-Saavedra D."/>
            <person name="Morales J."/>
            <person name="Moreau H."/>
            <person name="Motomura T."/>
            <person name="Nagasato C."/>
            <person name="Napoli C.A."/>
            <person name="Nelson D.R."/>
            <person name="Nyvall-Collen P."/>
            <person name="Peters A.F."/>
            <person name="Pommier C."/>
            <person name="Potin P."/>
            <person name="Poulain J."/>
            <person name="Quesneville H."/>
            <person name="Read B."/>
            <person name="Rensing S.A."/>
            <person name="Ritter A."/>
            <person name="Rousvoal S."/>
            <person name="Samanta M."/>
            <person name="Samson G."/>
            <person name="Schroeder D.C."/>
            <person name="Segurens B."/>
            <person name="Strittmatter M."/>
            <person name="Tonon T."/>
            <person name="Tregear J.W."/>
            <person name="Valentin K."/>
            <person name="von Dassow P."/>
            <person name="Yamagishi T."/>
            <person name="Van de Peer Y."/>
            <person name="Wincker P."/>
        </authorList>
    </citation>
    <scope>NUCLEOTIDE SEQUENCE [LARGE SCALE GENOMIC DNA]</scope>
    <source>
        <strain evidence="10">Ec32 / CCAP1310/4</strain>
    </source>
</reference>
<dbReference type="GO" id="GO:0005680">
    <property type="term" value="C:anaphase-promoting complex"/>
    <property type="evidence" value="ECO:0007669"/>
    <property type="project" value="InterPro"/>
</dbReference>
<organism evidence="9 10">
    <name type="scientific">Ectocarpus siliculosus</name>
    <name type="common">Brown alga</name>
    <name type="synonym">Conferva siliculosa</name>
    <dbReference type="NCBI Taxonomy" id="2880"/>
    <lineage>
        <taxon>Eukaryota</taxon>
        <taxon>Sar</taxon>
        <taxon>Stramenopiles</taxon>
        <taxon>Ochrophyta</taxon>
        <taxon>PX clade</taxon>
        <taxon>Phaeophyceae</taxon>
        <taxon>Ectocarpales</taxon>
        <taxon>Ectocarpaceae</taxon>
        <taxon>Ectocarpus</taxon>
    </lineage>
</organism>
<evidence type="ECO:0000256" key="6">
    <source>
        <dbReference type="SAM" id="MobiDB-lite"/>
    </source>
</evidence>
<dbReference type="SUPFAM" id="SSF117289">
    <property type="entry name" value="Nucleoporin domain"/>
    <property type="match status" value="1"/>
</dbReference>
<dbReference type="eggNOG" id="KOG4640">
    <property type="taxonomic scope" value="Eukaryota"/>
</dbReference>
<name>D7FYL8_ECTSI</name>
<feature type="domain" description="Anaphase-promoting complex subunit 4-like WD40" evidence="7">
    <location>
        <begin position="22"/>
        <end position="111"/>
    </location>
</feature>
<feature type="domain" description="Anaphase-promoting complex subunit 4 long" evidence="8">
    <location>
        <begin position="298"/>
        <end position="500"/>
    </location>
</feature>
<dbReference type="GO" id="GO:0051301">
    <property type="term" value="P:cell division"/>
    <property type="evidence" value="ECO:0007669"/>
    <property type="project" value="UniProtKB-KW"/>
</dbReference>
<keyword evidence="3" id="KW-0498">Mitosis</keyword>
<evidence type="ECO:0000256" key="4">
    <source>
        <dbReference type="ARBA" id="ARBA00022786"/>
    </source>
</evidence>
<dbReference type="GO" id="GO:0070979">
    <property type="term" value="P:protein K11-linked ubiquitination"/>
    <property type="evidence" value="ECO:0007669"/>
    <property type="project" value="TreeGrafter"/>
</dbReference>
<keyword evidence="2" id="KW-0132">Cell division</keyword>
<evidence type="ECO:0000256" key="1">
    <source>
        <dbReference type="ARBA" id="ARBA00016067"/>
    </source>
</evidence>
<keyword evidence="5" id="KW-0131">Cell cycle</keyword>
<dbReference type="PANTHER" id="PTHR13260:SF0">
    <property type="entry name" value="ANAPHASE-PROMOTING COMPLEX SUBUNIT 4"/>
    <property type="match status" value="1"/>
</dbReference>
<evidence type="ECO:0000259" key="8">
    <source>
        <dbReference type="Pfam" id="PF12896"/>
    </source>
</evidence>
<dbReference type="Pfam" id="PF12894">
    <property type="entry name" value="ANAPC4_WD40"/>
    <property type="match status" value="1"/>
</dbReference>
<dbReference type="InterPro" id="IPR024790">
    <property type="entry name" value="APC4_long_dom"/>
</dbReference>
<evidence type="ECO:0000256" key="5">
    <source>
        <dbReference type="ARBA" id="ARBA00023306"/>
    </source>
</evidence>
<evidence type="ECO:0000256" key="3">
    <source>
        <dbReference type="ARBA" id="ARBA00022776"/>
    </source>
</evidence>
<dbReference type="InterPro" id="IPR015943">
    <property type="entry name" value="WD40/YVTN_repeat-like_dom_sf"/>
</dbReference>
<keyword evidence="4" id="KW-0833">Ubl conjugation pathway</keyword>
<protein>
    <recommendedName>
        <fullName evidence="1">Anaphase-promoting complex subunit 4</fullName>
    </recommendedName>
</protein>
<dbReference type="AlphaFoldDB" id="D7FYL8"/>
<dbReference type="Gene3D" id="2.130.10.10">
    <property type="entry name" value="YVTN repeat-like/Quinoprotein amine dehydrogenase"/>
    <property type="match status" value="1"/>
</dbReference>